<keyword evidence="4" id="KW-1185">Reference proteome</keyword>
<keyword evidence="2 3" id="KW-0808">Transferase</keyword>
<dbReference type="PANTHER" id="PTHR42034:SF1">
    <property type="entry name" value="CONDENSATION DOMAIN-CONTAINING PROTEIN"/>
    <property type="match status" value="1"/>
</dbReference>
<evidence type="ECO:0000256" key="1">
    <source>
        <dbReference type="ARBA" id="ARBA00006439"/>
    </source>
</evidence>
<dbReference type="InterPro" id="IPR023213">
    <property type="entry name" value="CAT-like_dom_sf"/>
</dbReference>
<proteinExistence type="inferred from homology"/>
<sequence>LNSAPPVEMSTLRPADATLPPTSLQAHDYQWRQANAIDLPRSWVRTAVGAEAWLGLRESLSRGQYTSYISTTLRIQSTGTSLAYLEYRFARALIHLRFHHPELACRVVRLPAYDYPGCPPEVAYTIARDANSISNWATGTIHRAVAHHNGLEHTSVITKDSKKNSLPLSSVKILVPENRQSQATELAVGTCVDVVFAFHPVLWDGVSSRVFVGDLLRCAGELWSEGAPKLNAFQQYDWGTETDNLIGSILDACRADISTIGSDFTRKRDECNRMLHEGASGWGVPINDTEGDPRTIRRSLTIDQSKAVKQVVKQHLGPDYTPTHLGHAAMILALLHLNPKPSDFPSSAAVVSPLLVNGRRYLKGKDNDRRYGSCLATAFVDFAPLCQQVVDEGDKEAVKVSLKKLCRHIKEAYSKFLADDFQLAIDQDRWDKLASETESEPSPFPTTSFPVFVSDGVVDKYLPDSICNKAGKQMMTIEKCLFHLDTYDSDVMVRMESWREATTISVSFNTGKLDFNIAQQFLGEMASFMLKILP</sequence>
<dbReference type="Proteomes" id="UP000076584">
    <property type="component" value="Unassembled WGS sequence"/>
</dbReference>
<dbReference type="InterPro" id="IPR009992">
    <property type="entry name" value="Tri3/Sat12/Sat16/Mac1"/>
</dbReference>
<reference evidence="3 4" key="1">
    <citation type="submission" date="2015-06" db="EMBL/GenBank/DDBJ databases">
        <title>Survival trade-offs in plant roots during colonization by closely related pathogenic and mutualistic fungi.</title>
        <authorList>
            <person name="Hacquard S."/>
            <person name="Kracher B."/>
            <person name="Hiruma K."/>
            <person name="Weinman A."/>
            <person name="Muench P."/>
            <person name="Garrido Oter R."/>
            <person name="Ver Loren van Themaat E."/>
            <person name="Dallerey J.-F."/>
            <person name="Damm U."/>
            <person name="Henrissat B."/>
            <person name="Lespinet O."/>
            <person name="Thon M."/>
            <person name="Kemen E."/>
            <person name="McHardy A.C."/>
            <person name="Schulze-Lefert P."/>
            <person name="O'Connell R.J."/>
        </authorList>
    </citation>
    <scope>NUCLEOTIDE SEQUENCE [LARGE SCALE GENOMIC DNA]</scope>
    <source>
        <strain evidence="3 4">MAFF 238704</strain>
    </source>
</reference>
<name>A0A166WHI7_COLIC</name>
<dbReference type="Pfam" id="PF07428">
    <property type="entry name" value="Tri3"/>
    <property type="match status" value="1"/>
</dbReference>
<dbReference type="Gene3D" id="3.30.559.10">
    <property type="entry name" value="Chloramphenicol acetyltransferase-like domain"/>
    <property type="match status" value="1"/>
</dbReference>
<gene>
    <name evidence="3" type="ORF">CI238_04875</name>
</gene>
<comment type="caution">
    <text evidence="3">The sequence shown here is derived from an EMBL/GenBank/DDBJ whole genome shotgun (WGS) entry which is preliminary data.</text>
</comment>
<feature type="non-terminal residue" evidence="3">
    <location>
        <position position="1"/>
    </location>
</feature>
<dbReference type="Gene3D" id="3.30.559.30">
    <property type="entry name" value="Nonribosomal peptide synthetase, condensation domain"/>
    <property type="match status" value="1"/>
</dbReference>
<organism evidence="3 4">
    <name type="scientific">Colletotrichum incanum</name>
    <name type="common">Soybean anthracnose fungus</name>
    <dbReference type="NCBI Taxonomy" id="1573173"/>
    <lineage>
        <taxon>Eukaryota</taxon>
        <taxon>Fungi</taxon>
        <taxon>Dikarya</taxon>
        <taxon>Ascomycota</taxon>
        <taxon>Pezizomycotina</taxon>
        <taxon>Sordariomycetes</taxon>
        <taxon>Hypocreomycetidae</taxon>
        <taxon>Glomerellales</taxon>
        <taxon>Glomerellaceae</taxon>
        <taxon>Colletotrichum</taxon>
        <taxon>Colletotrichum spaethianum species complex</taxon>
    </lineage>
</organism>
<evidence type="ECO:0000256" key="2">
    <source>
        <dbReference type="ARBA" id="ARBA00022679"/>
    </source>
</evidence>
<dbReference type="PANTHER" id="PTHR42034">
    <property type="entry name" value="CHROMOSOME 7, WHOLE GENOME SHOTGUN SEQUENCE-RELATED"/>
    <property type="match status" value="1"/>
</dbReference>
<dbReference type="AlphaFoldDB" id="A0A166WHI7"/>
<evidence type="ECO:0000313" key="3">
    <source>
        <dbReference type="EMBL" id="KZL75675.1"/>
    </source>
</evidence>
<accession>A0A166WHI7</accession>
<comment type="similarity">
    <text evidence="1">Belongs to the trichothecene O-acetyltransferase family.</text>
</comment>
<protein>
    <submittedName>
        <fullName evidence="3">Trichothecene 15-o-acetyltransferase</fullName>
    </submittedName>
</protein>
<dbReference type="EMBL" id="LFIW01002300">
    <property type="protein sequence ID" value="KZL75675.1"/>
    <property type="molecule type" value="Genomic_DNA"/>
</dbReference>
<dbReference type="GO" id="GO:0043386">
    <property type="term" value="P:mycotoxin biosynthetic process"/>
    <property type="evidence" value="ECO:0007669"/>
    <property type="project" value="InterPro"/>
</dbReference>
<dbReference type="GO" id="GO:0016407">
    <property type="term" value="F:acetyltransferase activity"/>
    <property type="evidence" value="ECO:0007669"/>
    <property type="project" value="InterPro"/>
</dbReference>
<evidence type="ECO:0000313" key="4">
    <source>
        <dbReference type="Proteomes" id="UP000076584"/>
    </source>
</evidence>